<dbReference type="InterPro" id="IPR011009">
    <property type="entry name" value="Kinase-like_dom_sf"/>
</dbReference>
<reference evidence="8 9" key="1">
    <citation type="submission" date="2015-03" db="EMBL/GenBank/DDBJ databases">
        <title>RNA-seq based gene annotation and comparative genomics of four Zymoseptoria species reveal species-specific pathogenicity related genes and transposable element activity.</title>
        <authorList>
            <person name="Grandaubert J."/>
            <person name="Bhattacharyya A."/>
            <person name="Stukenbrock E.H."/>
        </authorList>
    </citation>
    <scope>NUCLEOTIDE SEQUENCE [LARGE SCALE GENOMIC DNA]</scope>
    <source>
        <strain evidence="8 9">Zb18110</strain>
    </source>
</reference>
<feature type="region of interest" description="Disordered" evidence="6">
    <location>
        <begin position="1"/>
        <end position="57"/>
    </location>
</feature>
<dbReference type="STRING" id="1047168.A0A0F4GGQ8"/>
<keyword evidence="5" id="KW-0067">ATP-binding</keyword>
<dbReference type="AlphaFoldDB" id="A0A0F4GGQ8"/>
<evidence type="ECO:0000256" key="3">
    <source>
        <dbReference type="ARBA" id="ARBA00022741"/>
    </source>
</evidence>
<protein>
    <recommendedName>
        <fullName evidence="1">non-specific serine/threonine protein kinase</fullName>
        <ecNumber evidence="1">2.7.11.1</ecNumber>
    </recommendedName>
</protein>
<organism evidence="8 9">
    <name type="scientific">Zymoseptoria brevis</name>
    <dbReference type="NCBI Taxonomy" id="1047168"/>
    <lineage>
        <taxon>Eukaryota</taxon>
        <taxon>Fungi</taxon>
        <taxon>Dikarya</taxon>
        <taxon>Ascomycota</taxon>
        <taxon>Pezizomycotina</taxon>
        <taxon>Dothideomycetes</taxon>
        <taxon>Dothideomycetidae</taxon>
        <taxon>Mycosphaerellales</taxon>
        <taxon>Mycosphaerellaceae</taxon>
        <taxon>Zymoseptoria</taxon>
    </lineage>
</organism>
<evidence type="ECO:0000256" key="2">
    <source>
        <dbReference type="ARBA" id="ARBA00022679"/>
    </source>
</evidence>
<dbReference type="Gene3D" id="1.10.510.10">
    <property type="entry name" value="Transferase(Phosphotransferase) domain 1"/>
    <property type="match status" value="1"/>
</dbReference>
<feature type="region of interest" description="Disordered" evidence="6">
    <location>
        <begin position="457"/>
        <end position="537"/>
    </location>
</feature>
<dbReference type="InterPro" id="IPR008271">
    <property type="entry name" value="Ser/Thr_kinase_AS"/>
</dbReference>
<evidence type="ECO:0000256" key="5">
    <source>
        <dbReference type="ARBA" id="ARBA00022840"/>
    </source>
</evidence>
<feature type="region of interest" description="Disordered" evidence="6">
    <location>
        <begin position="413"/>
        <end position="441"/>
    </location>
</feature>
<dbReference type="GO" id="GO:0007059">
    <property type="term" value="P:chromosome segregation"/>
    <property type="evidence" value="ECO:0007669"/>
    <property type="project" value="TreeGrafter"/>
</dbReference>
<evidence type="ECO:0000313" key="9">
    <source>
        <dbReference type="Proteomes" id="UP000033647"/>
    </source>
</evidence>
<comment type="caution">
    <text evidence="8">The sequence shown here is derived from an EMBL/GenBank/DDBJ whole genome shotgun (WGS) entry which is preliminary data.</text>
</comment>
<dbReference type="OrthoDB" id="310217at2759"/>
<dbReference type="SUPFAM" id="SSF56112">
    <property type="entry name" value="Protein kinase-like (PK-like)"/>
    <property type="match status" value="1"/>
</dbReference>
<feature type="compositionally biased region" description="Polar residues" evidence="6">
    <location>
        <begin position="25"/>
        <end position="39"/>
    </location>
</feature>
<feature type="region of interest" description="Disordered" evidence="6">
    <location>
        <begin position="156"/>
        <end position="189"/>
    </location>
</feature>
<dbReference type="GO" id="GO:0005634">
    <property type="term" value="C:nucleus"/>
    <property type="evidence" value="ECO:0007669"/>
    <property type="project" value="TreeGrafter"/>
</dbReference>
<dbReference type="EC" id="2.7.11.1" evidence="1"/>
<sequence>MASSSGPNKLRQSAERTEGRRPTDSVPQEASSDDQGLQDSESNESESSGGQMSPETKRKLEGRLNSDWLPAMNLSAGITGAPRLWVKQNSEGLIVDRIVIKFCQPETITSMPSIWVTDTEPVEATAMLRLMKTRGSDRIVELRNWRWGDASIADILPESEDEVEGEGEDEDGNEDENEDESEVEGGDGLSVSSRSLWLYMEYCGHGDLSKLAEKAKRPSEPFLWSVFEDLAIAATLFERGALDPQAAPPGWELIVHRDIKLSNVFLASNKCDTFRGFPTAKIGDFGAACFIPRGGTRTFKQIGSRDIGTECCQAPEQTAELLFDDNETHFLDSKTNVWGVGNVMWSLLQGAEGDIALKNGFSKDNRTPADFSAEVKNDYSSTLLDLIMECVRYLPQDRPTPSELHSNIQKATGEGSKDFADGLRSAPKDDPNFTKRRPALGGEEWAMGTTWSLYTGNLTPLSKSRKRDPVEDLARDSKKGPKLESPADIDDLGGETGSFAKGGVENVDKRRMLKKGKSPVNSQSSQDREGSSEGVFF</sequence>
<gene>
    <name evidence="8" type="ORF">TI39_contig613g00020</name>
</gene>
<evidence type="ECO:0000256" key="1">
    <source>
        <dbReference type="ARBA" id="ARBA00012513"/>
    </source>
</evidence>
<dbReference type="PROSITE" id="PS00108">
    <property type="entry name" value="PROTEIN_KINASE_ST"/>
    <property type="match status" value="1"/>
</dbReference>
<evidence type="ECO:0000259" key="7">
    <source>
        <dbReference type="PROSITE" id="PS50011"/>
    </source>
</evidence>
<dbReference type="GO" id="GO:0044732">
    <property type="term" value="C:mitotic spindle pole body"/>
    <property type="evidence" value="ECO:0007669"/>
    <property type="project" value="TreeGrafter"/>
</dbReference>
<feature type="compositionally biased region" description="Acidic residues" evidence="6">
    <location>
        <begin position="157"/>
        <end position="185"/>
    </location>
</feature>
<accession>A0A0F4GGQ8</accession>
<dbReference type="GO" id="GO:0004674">
    <property type="term" value="F:protein serine/threonine kinase activity"/>
    <property type="evidence" value="ECO:0007669"/>
    <property type="project" value="UniProtKB-EC"/>
</dbReference>
<evidence type="ECO:0000256" key="6">
    <source>
        <dbReference type="SAM" id="MobiDB-lite"/>
    </source>
</evidence>
<dbReference type="InterPro" id="IPR000719">
    <property type="entry name" value="Prot_kinase_dom"/>
</dbReference>
<keyword evidence="4" id="KW-0418">Kinase</keyword>
<dbReference type="Pfam" id="PF00069">
    <property type="entry name" value="Pkinase"/>
    <property type="match status" value="1"/>
</dbReference>
<dbReference type="SMART" id="SM00220">
    <property type="entry name" value="S_TKc"/>
    <property type="match status" value="1"/>
</dbReference>
<dbReference type="PANTHER" id="PTHR43671:SF13">
    <property type="entry name" value="SERINE_THREONINE-PROTEIN KINASE NEK2"/>
    <property type="match status" value="1"/>
</dbReference>
<dbReference type="GO" id="GO:0005737">
    <property type="term" value="C:cytoplasm"/>
    <property type="evidence" value="ECO:0007669"/>
    <property type="project" value="TreeGrafter"/>
</dbReference>
<dbReference type="PROSITE" id="PS50011">
    <property type="entry name" value="PROTEIN_KINASE_DOM"/>
    <property type="match status" value="1"/>
</dbReference>
<feature type="compositionally biased region" description="Basic and acidic residues" evidence="6">
    <location>
        <begin position="467"/>
        <end position="482"/>
    </location>
</feature>
<feature type="compositionally biased region" description="Basic and acidic residues" evidence="6">
    <location>
        <begin position="415"/>
        <end position="433"/>
    </location>
</feature>
<proteinExistence type="predicted"/>
<evidence type="ECO:0000313" key="8">
    <source>
        <dbReference type="EMBL" id="KJX96576.1"/>
    </source>
</evidence>
<keyword evidence="3" id="KW-0547">Nucleotide-binding</keyword>
<dbReference type="GO" id="GO:0005524">
    <property type="term" value="F:ATP binding"/>
    <property type="evidence" value="ECO:0007669"/>
    <property type="project" value="UniProtKB-KW"/>
</dbReference>
<keyword evidence="9" id="KW-1185">Reference proteome</keyword>
<dbReference type="Proteomes" id="UP000033647">
    <property type="component" value="Unassembled WGS sequence"/>
</dbReference>
<dbReference type="EMBL" id="LAFY01000605">
    <property type="protein sequence ID" value="KJX96576.1"/>
    <property type="molecule type" value="Genomic_DNA"/>
</dbReference>
<feature type="compositionally biased region" description="Polar residues" evidence="6">
    <location>
        <begin position="1"/>
        <end position="11"/>
    </location>
</feature>
<keyword evidence="2" id="KW-0808">Transferase</keyword>
<feature type="domain" description="Protein kinase" evidence="7">
    <location>
        <begin position="68"/>
        <end position="408"/>
    </location>
</feature>
<dbReference type="InterPro" id="IPR050660">
    <property type="entry name" value="NEK_Ser/Thr_kinase"/>
</dbReference>
<name>A0A0F4GGQ8_9PEZI</name>
<feature type="compositionally biased region" description="Basic and acidic residues" evidence="6">
    <location>
        <begin position="12"/>
        <end position="23"/>
    </location>
</feature>
<evidence type="ECO:0000256" key="4">
    <source>
        <dbReference type="ARBA" id="ARBA00022777"/>
    </source>
</evidence>
<dbReference type="PANTHER" id="PTHR43671">
    <property type="entry name" value="SERINE/THREONINE-PROTEIN KINASE NEK"/>
    <property type="match status" value="1"/>
</dbReference>